<comment type="subcellular location">
    <subcellularLocation>
        <location evidence="1">Cell membrane</location>
        <topology evidence="1">Multi-pass membrane protein</topology>
    </subcellularLocation>
</comment>
<comment type="caution">
    <text evidence="13">The sequence shown here is derived from an EMBL/GenBank/DDBJ whole genome shotgun (WGS) entry which is preliminary data.</text>
</comment>
<organism evidence="13 14">
    <name type="scientific">Candidatus Egerieousia excrementavium</name>
    <dbReference type="NCBI Taxonomy" id="2840778"/>
    <lineage>
        <taxon>Bacteria</taxon>
        <taxon>Pseudomonadati</taxon>
        <taxon>Bacteroidota</taxon>
        <taxon>Bacteroidia</taxon>
        <taxon>Bacteroidales</taxon>
        <taxon>Candidatus Egerieousia</taxon>
    </lineage>
</organism>
<keyword evidence="9" id="KW-0443">Lipid metabolism</keyword>
<dbReference type="GO" id="GO:0009245">
    <property type="term" value="P:lipid A biosynthetic process"/>
    <property type="evidence" value="ECO:0007669"/>
    <property type="project" value="UniProtKB-KW"/>
</dbReference>
<dbReference type="PANTHER" id="PTHR30561">
    <property type="entry name" value="SMR FAMILY PROTON-DEPENDENT DRUG EFFLUX TRANSPORTER SUGE"/>
    <property type="match status" value="1"/>
</dbReference>
<dbReference type="PANTHER" id="PTHR30561:SF9">
    <property type="entry name" value="4-AMINO-4-DEOXY-L-ARABINOSE-PHOSPHOUNDECAPRENOL FLIPPASE SUBUNIT ARNF-RELATED"/>
    <property type="match status" value="1"/>
</dbReference>
<evidence type="ECO:0000256" key="9">
    <source>
        <dbReference type="ARBA" id="ARBA00023098"/>
    </source>
</evidence>
<keyword evidence="6 11" id="KW-0812">Transmembrane</keyword>
<keyword evidence="8 11" id="KW-1133">Transmembrane helix</keyword>
<reference evidence="13" key="1">
    <citation type="submission" date="2020-10" db="EMBL/GenBank/DDBJ databases">
        <authorList>
            <person name="Gilroy R."/>
        </authorList>
    </citation>
    <scope>NUCLEOTIDE SEQUENCE</scope>
    <source>
        <strain evidence="13">15467</strain>
    </source>
</reference>
<keyword evidence="2" id="KW-1003">Cell membrane</keyword>
<sequence>MWKMIPISLLQCVLLSVGQVLLKFALQRIPPFGWTREFWLSLICQWQFLTCGVCFFASSMLWIYILKIFPLGIAYQMLSLCYVITMVLSVLVFHESVPLHRWIGCLLIMGGCILILKP</sequence>
<keyword evidence="5" id="KW-0441">Lipid A biosynthesis</keyword>
<evidence type="ECO:0000256" key="8">
    <source>
        <dbReference type="ARBA" id="ARBA00022989"/>
    </source>
</evidence>
<dbReference type="InterPro" id="IPR037185">
    <property type="entry name" value="EmrE-like"/>
</dbReference>
<keyword evidence="7" id="KW-0448">Lipopolysaccharide biosynthesis</keyword>
<dbReference type="Proteomes" id="UP000823635">
    <property type="component" value="Unassembled WGS sequence"/>
</dbReference>
<evidence type="ECO:0000313" key="14">
    <source>
        <dbReference type="Proteomes" id="UP000823635"/>
    </source>
</evidence>
<dbReference type="InterPro" id="IPR000620">
    <property type="entry name" value="EamA_dom"/>
</dbReference>
<reference evidence="13" key="2">
    <citation type="journal article" date="2021" name="PeerJ">
        <title>Extensive microbial diversity within the chicken gut microbiome revealed by metagenomics and culture.</title>
        <authorList>
            <person name="Gilroy R."/>
            <person name="Ravi A."/>
            <person name="Getino M."/>
            <person name="Pursley I."/>
            <person name="Horton D.L."/>
            <person name="Alikhan N.F."/>
            <person name="Baker D."/>
            <person name="Gharbi K."/>
            <person name="Hall N."/>
            <person name="Watson M."/>
            <person name="Adriaenssens E.M."/>
            <person name="Foster-Nyarko E."/>
            <person name="Jarju S."/>
            <person name="Secka A."/>
            <person name="Antonio M."/>
            <person name="Oren A."/>
            <person name="Chaudhuri R.R."/>
            <person name="La Ragione R."/>
            <person name="Hildebrand F."/>
            <person name="Pallen M.J."/>
        </authorList>
    </citation>
    <scope>NUCLEOTIDE SEQUENCE</scope>
    <source>
        <strain evidence="13">15467</strain>
    </source>
</reference>
<keyword evidence="4" id="KW-0997">Cell inner membrane</keyword>
<feature type="transmembrane region" description="Helical" evidence="11">
    <location>
        <begin position="46"/>
        <end position="66"/>
    </location>
</feature>
<evidence type="ECO:0000313" key="13">
    <source>
        <dbReference type="EMBL" id="MBO8429162.1"/>
    </source>
</evidence>
<dbReference type="GO" id="GO:0009103">
    <property type="term" value="P:lipopolysaccharide biosynthetic process"/>
    <property type="evidence" value="ECO:0007669"/>
    <property type="project" value="UniProtKB-KW"/>
</dbReference>
<dbReference type="EMBL" id="JADINB010000098">
    <property type="protein sequence ID" value="MBO8429162.1"/>
    <property type="molecule type" value="Genomic_DNA"/>
</dbReference>
<dbReference type="Gene3D" id="1.10.3730.20">
    <property type="match status" value="1"/>
</dbReference>
<evidence type="ECO:0000256" key="7">
    <source>
        <dbReference type="ARBA" id="ARBA00022985"/>
    </source>
</evidence>
<dbReference type="GO" id="GO:0022857">
    <property type="term" value="F:transmembrane transporter activity"/>
    <property type="evidence" value="ECO:0007669"/>
    <property type="project" value="InterPro"/>
</dbReference>
<dbReference type="GO" id="GO:0005886">
    <property type="term" value="C:plasma membrane"/>
    <property type="evidence" value="ECO:0007669"/>
    <property type="project" value="UniProtKB-SubCell"/>
</dbReference>
<feature type="transmembrane region" description="Helical" evidence="11">
    <location>
        <begin position="73"/>
        <end position="93"/>
    </location>
</feature>
<dbReference type="AlphaFoldDB" id="A0A9D9DLD1"/>
<feature type="domain" description="EamA" evidence="12">
    <location>
        <begin position="31"/>
        <end position="116"/>
    </location>
</feature>
<protein>
    <submittedName>
        <fullName evidence="13">EamA family transporter</fullName>
    </submittedName>
</protein>
<evidence type="ECO:0000256" key="10">
    <source>
        <dbReference type="ARBA" id="ARBA00023136"/>
    </source>
</evidence>
<evidence type="ECO:0000256" key="2">
    <source>
        <dbReference type="ARBA" id="ARBA00022475"/>
    </source>
</evidence>
<feature type="transmembrane region" description="Helical" evidence="11">
    <location>
        <begin position="99"/>
        <end position="116"/>
    </location>
</feature>
<dbReference type="InterPro" id="IPR000390">
    <property type="entry name" value="Small_drug/metabolite_transptr"/>
</dbReference>
<evidence type="ECO:0000256" key="6">
    <source>
        <dbReference type="ARBA" id="ARBA00022692"/>
    </source>
</evidence>
<evidence type="ECO:0000256" key="3">
    <source>
        <dbReference type="ARBA" id="ARBA00022516"/>
    </source>
</evidence>
<evidence type="ECO:0000256" key="4">
    <source>
        <dbReference type="ARBA" id="ARBA00022519"/>
    </source>
</evidence>
<dbReference type="SUPFAM" id="SSF103481">
    <property type="entry name" value="Multidrug resistance efflux transporter EmrE"/>
    <property type="match status" value="1"/>
</dbReference>
<evidence type="ECO:0000259" key="12">
    <source>
        <dbReference type="Pfam" id="PF00892"/>
    </source>
</evidence>
<name>A0A9D9DLD1_9BACT</name>
<evidence type="ECO:0000256" key="11">
    <source>
        <dbReference type="SAM" id="Phobius"/>
    </source>
</evidence>
<gene>
    <name evidence="13" type="ORF">IAC68_04430</name>
</gene>
<proteinExistence type="predicted"/>
<keyword evidence="10 11" id="KW-0472">Membrane</keyword>
<dbReference type="Pfam" id="PF00892">
    <property type="entry name" value="EamA"/>
    <property type="match status" value="1"/>
</dbReference>
<accession>A0A9D9DLD1</accession>
<keyword evidence="3" id="KW-0444">Lipid biosynthesis</keyword>
<evidence type="ECO:0000256" key="1">
    <source>
        <dbReference type="ARBA" id="ARBA00004651"/>
    </source>
</evidence>
<evidence type="ECO:0000256" key="5">
    <source>
        <dbReference type="ARBA" id="ARBA00022556"/>
    </source>
</evidence>